<feature type="signal peptide" evidence="1">
    <location>
        <begin position="1"/>
        <end position="21"/>
    </location>
</feature>
<evidence type="ECO:0000256" key="1">
    <source>
        <dbReference type="SAM" id="SignalP"/>
    </source>
</evidence>
<reference evidence="2 3" key="1">
    <citation type="submission" date="2020-02" db="EMBL/GenBank/DDBJ databases">
        <title>Genome sequences of Thiorhodococcus mannitoliphagus and Thiorhodococcus minor, purple sulfur photosynthetic bacteria in the gammaproteobacterial family, Chromatiaceae.</title>
        <authorList>
            <person name="Aviles F.A."/>
            <person name="Meyer T.E."/>
            <person name="Kyndt J.A."/>
        </authorList>
    </citation>
    <scope>NUCLEOTIDE SEQUENCE [LARGE SCALE GENOMIC DNA]</scope>
    <source>
        <strain evidence="2 3">DSM 11518</strain>
    </source>
</reference>
<sequence length="562" mass="60945">MKASRFYQALLLASVSLQSFAAAAGIYEFSCGTPADAYGRAIPTPTGNIGFTAVPGGMCGGDAEFTWDYAGTLLDGNDRCSFMANIVQSGRLAEECVDGICGSYSFGFHGLHFAFKRAGSTYFLNSLYGGDSAEAISAVLRNSVDWMFSTSSLDGLEIDASLIASDDGSHRWIVQSNGASPVAPLYLGLPGQPGHKLRMQGEGAAFLWRIDPDGTKQLAKYHYALDIDFVDERGVVAQGYGGGYVGPALVADGEAIPVEEINAKTRISEYEIAQPRLKVLSWQITISADGEPADGFEAIYSLQGNEGMLWNDLGPVKESKSTPAASTTAIDSSASKALSGSSARGVSRLAIPMVTKTATDTKSLYHGNWIPIQFSQGPYEGASMVFNVYWDKYVPRPSDQTTDSYSWSKAGWGSLYTGILPDNVTSAYSLTELMVPGLPVIAEEDPRESGWVNPFEVRFIDFVEEKYRPAYPWVTKIEITVRAHSRLRTALASYANLKSGRWDQPTDFADTDLILSVISLYPDIENTMFASEVAQYYESAAVVLIDNIEVGYAWIEHMGQPN</sequence>
<dbReference type="RefSeq" id="WP_164456609.1">
    <property type="nucleotide sequence ID" value="NZ_JAAIJQ010000203.1"/>
</dbReference>
<protein>
    <submittedName>
        <fullName evidence="2">Uncharacterized protein</fullName>
    </submittedName>
</protein>
<dbReference type="EMBL" id="JAAIJQ010000203">
    <property type="protein sequence ID" value="NEV65290.1"/>
    <property type="molecule type" value="Genomic_DNA"/>
</dbReference>
<keyword evidence="1" id="KW-0732">Signal</keyword>
<name>A0A6M0K6D3_9GAMM</name>
<gene>
    <name evidence="2" type="ORF">G3446_26255</name>
</gene>
<organism evidence="2 3">
    <name type="scientific">Thiorhodococcus minor</name>
    <dbReference type="NCBI Taxonomy" id="57489"/>
    <lineage>
        <taxon>Bacteria</taxon>
        <taxon>Pseudomonadati</taxon>
        <taxon>Pseudomonadota</taxon>
        <taxon>Gammaproteobacteria</taxon>
        <taxon>Chromatiales</taxon>
        <taxon>Chromatiaceae</taxon>
        <taxon>Thiorhodococcus</taxon>
    </lineage>
</organism>
<proteinExistence type="predicted"/>
<dbReference type="AlphaFoldDB" id="A0A6M0K6D3"/>
<feature type="chain" id="PRO_5026801852" evidence="1">
    <location>
        <begin position="22"/>
        <end position="562"/>
    </location>
</feature>
<comment type="caution">
    <text evidence="2">The sequence shown here is derived from an EMBL/GenBank/DDBJ whole genome shotgun (WGS) entry which is preliminary data.</text>
</comment>
<evidence type="ECO:0000313" key="2">
    <source>
        <dbReference type="EMBL" id="NEV65290.1"/>
    </source>
</evidence>
<evidence type="ECO:0000313" key="3">
    <source>
        <dbReference type="Proteomes" id="UP000483379"/>
    </source>
</evidence>
<accession>A0A6M0K6D3</accession>
<dbReference type="Proteomes" id="UP000483379">
    <property type="component" value="Unassembled WGS sequence"/>
</dbReference>
<keyword evidence="3" id="KW-1185">Reference proteome</keyword>